<gene>
    <name evidence="1" type="ORF">SFMTTN_3165</name>
</gene>
<organism evidence="1 2">
    <name type="scientific">Sulfuriferula multivorans</name>
    <dbReference type="NCBI Taxonomy" id="1559896"/>
    <lineage>
        <taxon>Bacteria</taxon>
        <taxon>Pseudomonadati</taxon>
        <taxon>Pseudomonadota</taxon>
        <taxon>Betaproteobacteria</taxon>
        <taxon>Nitrosomonadales</taxon>
        <taxon>Sulfuricellaceae</taxon>
        <taxon>Sulfuriferula</taxon>
    </lineage>
</organism>
<protein>
    <submittedName>
        <fullName evidence="1">Uncharacterized protein</fullName>
    </submittedName>
</protein>
<comment type="caution">
    <text evidence="1">The sequence shown here is derived from an EMBL/GenBank/DDBJ whole genome shotgun (WGS) entry which is preliminary data.</text>
</comment>
<accession>A0A401JH57</accession>
<reference evidence="1 2" key="1">
    <citation type="journal article" date="2019" name="Front. Microbiol.">
        <title>Genomes of Neutrophilic Sulfur-Oxidizing Chemolithoautotrophs Representing 9 Proteobacterial Species From 8 Genera.</title>
        <authorList>
            <person name="Watanabe T."/>
            <person name="Kojima H."/>
            <person name="Umezawa K."/>
            <person name="Hori C."/>
            <person name="Takasuka T.E."/>
            <person name="Kato Y."/>
            <person name="Fukui M."/>
        </authorList>
    </citation>
    <scope>NUCLEOTIDE SEQUENCE [LARGE SCALE GENOMIC DNA]</scope>
    <source>
        <strain evidence="1 2">TTN</strain>
    </source>
</reference>
<dbReference type="AlphaFoldDB" id="A0A401JH57"/>
<dbReference type="EMBL" id="BGOW01000038">
    <property type="protein sequence ID" value="GBL47330.1"/>
    <property type="molecule type" value="Genomic_DNA"/>
</dbReference>
<sequence>MAGEISIDVIAPHDAQRDLKHHCFGAANESLPRPVLSTSVTSADTRQTGLPV</sequence>
<evidence type="ECO:0000313" key="2">
    <source>
        <dbReference type="Proteomes" id="UP000286806"/>
    </source>
</evidence>
<name>A0A401JH57_9PROT</name>
<proteinExistence type="predicted"/>
<evidence type="ECO:0000313" key="1">
    <source>
        <dbReference type="EMBL" id="GBL47330.1"/>
    </source>
</evidence>
<dbReference type="Proteomes" id="UP000286806">
    <property type="component" value="Unassembled WGS sequence"/>
</dbReference>
<keyword evidence="2" id="KW-1185">Reference proteome</keyword>